<reference evidence="10 11" key="1">
    <citation type="journal article" date="2023" name="Nat. Commun.">
        <title>Origin of minicircular mitochondrial genomes in red algae.</title>
        <authorList>
            <person name="Lee Y."/>
            <person name="Cho C.H."/>
            <person name="Lee Y.M."/>
            <person name="Park S.I."/>
            <person name="Yang J.H."/>
            <person name="West J.A."/>
            <person name="Bhattacharya D."/>
            <person name="Yoon H.S."/>
        </authorList>
    </citation>
    <scope>NUCLEOTIDE SEQUENCE [LARGE SCALE GENOMIC DNA]</scope>
    <source>
        <strain evidence="10 11">CCMP1338</strain>
        <tissue evidence="10">Whole cell</tissue>
    </source>
</reference>
<comment type="similarity">
    <text evidence="9">Belongs to the methyltransferase superfamily. METTL18 family.</text>
</comment>
<keyword evidence="8" id="KW-0539">Nucleus</keyword>
<evidence type="ECO:0000313" key="10">
    <source>
        <dbReference type="EMBL" id="KAJ8901319.1"/>
    </source>
</evidence>
<keyword evidence="4" id="KW-0963">Cytoplasm</keyword>
<evidence type="ECO:0000313" key="11">
    <source>
        <dbReference type="Proteomes" id="UP001157974"/>
    </source>
</evidence>
<dbReference type="EC" id="2.1.1.85" evidence="3"/>
<dbReference type="Proteomes" id="UP001157974">
    <property type="component" value="Unassembled WGS sequence"/>
</dbReference>
<proteinExistence type="inferred from homology"/>
<dbReference type="InterPro" id="IPR029063">
    <property type="entry name" value="SAM-dependent_MTases_sf"/>
</dbReference>
<dbReference type="PANTHER" id="PTHR14614:SF39">
    <property type="entry name" value="HISTIDINE PROTEIN METHYLTRANSFERASE 1 HOMOLOG"/>
    <property type="match status" value="1"/>
</dbReference>
<evidence type="ECO:0000256" key="5">
    <source>
        <dbReference type="ARBA" id="ARBA00022603"/>
    </source>
</evidence>
<evidence type="ECO:0000256" key="8">
    <source>
        <dbReference type="ARBA" id="ARBA00023242"/>
    </source>
</evidence>
<dbReference type="GO" id="GO:0018064">
    <property type="term" value="F:protein-L-histidine N-tele-methyltransferase activity"/>
    <property type="evidence" value="ECO:0007669"/>
    <property type="project" value="UniProtKB-EC"/>
</dbReference>
<comment type="subcellular location">
    <subcellularLocation>
        <location evidence="2">Cytoplasm</location>
    </subcellularLocation>
    <subcellularLocation>
        <location evidence="1">Nucleus</location>
    </subcellularLocation>
</comment>
<dbReference type="GO" id="GO:0005634">
    <property type="term" value="C:nucleus"/>
    <property type="evidence" value="ECO:0007669"/>
    <property type="project" value="UniProtKB-SubCell"/>
</dbReference>
<keyword evidence="7" id="KW-0949">S-adenosyl-L-methionine</keyword>
<dbReference type="GO" id="GO:0032259">
    <property type="term" value="P:methylation"/>
    <property type="evidence" value="ECO:0007669"/>
    <property type="project" value="UniProtKB-KW"/>
</dbReference>
<dbReference type="GO" id="GO:0005737">
    <property type="term" value="C:cytoplasm"/>
    <property type="evidence" value="ECO:0007669"/>
    <property type="project" value="UniProtKB-SubCell"/>
</dbReference>
<dbReference type="CDD" id="cd02440">
    <property type="entry name" value="AdoMet_MTases"/>
    <property type="match status" value="1"/>
</dbReference>
<keyword evidence="5" id="KW-0489">Methyltransferase</keyword>
<gene>
    <name evidence="10" type="ORF">NDN08_007167</name>
</gene>
<name>A0AAV8UFU6_9RHOD</name>
<dbReference type="InterPro" id="IPR019410">
    <property type="entry name" value="Methyltransf_16"/>
</dbReference>
<sequence length="271" mass="29396">MFEFGFGKKASDERLGQVEGSADALKPVVELSRRADVDLSGLDRLGVEVSDLKRFVIVNGGSEGESDLVAGEYEGGRKLWESSVDLVQYCASEKFSFSGKRVLELGCGHALPSIFAAQQGAAELSLLDFNEDVLRNITEPNLQLNGLGASETSCKTRLFHGDWAALPDLLRDEDRFDIILSAETVYSPLSMKSLAQTILRLLSNKNGTALVAGKVYYFGVGGGTIEFQRTIKGLALGEETPVHVSSGRRIEDGASNVREIIRISPQQLPEL</sequence>
<evidence type="ECO:0000256" key="9">
    <source>
        <dbReference type="ARBA" id="ARBA00038126"/>
    </source>
</evidence>
<comment type="caution">
    <text evidence="10">The sequence shown here is derived from an EMBL/GenBank/DDBJ whole genome shotgun (WGS) entry which is preliminary data.</text>
</comment>
<dbReference type="AlphaFoldDB" id="A0AAV8UFU6"/>
<evidence type="ECO:0000256" key="2">
    <source>
        <dbReference type="ARBA" id="ARBA00004496"/>
    </source>
</evidence>
<evidence type="ECO:0000256" key="3">
    <source>
        <dbReference type="ARBA" id="ARBA00012533"/>
    </source>
</evidence>
<evidence type="ECO:0000256" key="6">
    <source>
        <dbReference type="ARBA" id="ARBA00022679"/>
    </source>
</evidence>
<keyword evidence="11" id="KW-1185">Reference proteome</keyword>
<evidence type="ECO:0000256" key="7">
    <source>
        <dbReference type="ARBA" id="ARBA00022691"/>
    </source>
</evidence>
<keyword evidence="6" id="KW-0808">Transferase</keyword>
<dbReference type="PANTHER" id="PTHR14614">
    <property type="entry name" value="HEPATOCELLULAR CARCINOMA-ASSOCIATED ANTIGEN"/>
    <property type="match status" value="1"/>
</dbReference>
<evidence type="ECO:0000256" key="4">
    <source>
        <dbReference type="ARBA" id="ARBA00022490"/>
    </source>
</evidence>
<dbReference type="Pfam" id="PF10294">
    <property type="entry name" value="Methyltransf_16"/>
    <property type="match status" value="1"/>
</dbReference>
<dbReference type="Gene3D" id="3.40.50.150">
    <property type="entry name" value="Vaccinia Virus protein VP39"/>
    <property type="match status" value="1"/>
</dbReference>
<protein>
    <recommendedName>
        <fullName evidence="3">protein-histidine N-methyltransferase</fullName>
        <ecNumber evidence="3">2.1.1.85</ecNumber>
    </recommendedName>
</protein>
<dbReference type="SUPFAM" id="SSF53335">
    <property type="entry name" value="S-adenosyl-L-methionine-dependent methyltransferases"/>
    <property type="match status" value="1"/>
</dbReference>
<accession>A0AAV8UFU6</accession>
<dbReference type="EMBL" id="JAMWBK010000011">
    <property type="protein sequence ID" value="KAJ8901319.1"/>
    <property type="molecule type" value="Genomic_DNA"/>
</dbReference>
<organism evidence="10 11">
    <name type="scientific">Rhodosorus marinus</name>
    <dbReference type="NCBI Taxonomy" id="101924"/>
    <lineage>
        <taxon>Eukaryota</taxon>
        <taxon>Rhodophyta</taxon>
        <taxon>Stylonematophyceae</taxon>
        <taxon>Stylonematales</taxon>
        <taxon>Stylonemataceae</taxon>
        <taxon>Rhodosorus</taxon>
    </lineage>
</organism>
<evidence type="ECO:0000256" key="1">
    <source>
        <dbReference type="ARBA" id="ARBA00004123"/>
    </source>
</evidence>